<dbReference type="InterPro" id="IPR050640">
    <property type="entry name" value="Bact_2-comp_sensor_kinase"/>
</dbReference>
<comment type="catalytic activity">
    <reaction evidence="1">
        <text>ATP + protein L-histidine = ADP + protein N-phospho-L-histidine.</text>
        <dbReference type="EC" id="2.7.13.3"/>
    </reaction>
</comment>
<dbReference type="PANTHER" id="PTHR34220">
    <property type="entry name" value="SENSOR HISTIDINE KINASE YPDA"/>
    <property type="match status" value="1"/>
</dbReference>
<sequence length="640" mass="72907">MDEEGKRILYKLKQWIRALFRNLQIRIIVSVVFLVFIAVSLSLHISFKHTETLFEKETSDLLLSNLEQMGNQIEDVTLDMMRLSNVLSLDDIVTANLNAFPRNPAFEAFAAMKSPLEMTPDDYSRISRIENHLNFAKNNTFFNYNAHMIIVSSDGIISNVMGNVVSDIDRNQEYLNFKQEFGLRLKQEKWFASLVRHESETVWTVPFTYHTSKLSEDKKYVSLAKTVKDRFTGETLGIVIINVDLDNFVSLFTVRSKGSVLLLDRQNQIIKSSGEAPFSDIEQVSKELKLYGTQKGYNVIGAAGGKRYMVNYYNLNRLDWTVVSVIPYEDVMNSTSSLKNKVQTINYIVFGLFLLSSVALILYITNPLKLLIRDLKKKKIGIYSLGTKEIEYSNDVNGIVKSFDHLFKRIDELVQKVMEEQKREQELKYEALKAQINPHFLFNTLNIIKWTAMMNGAANASNMIADLGRLLEVSMKKGEEEITLKEEMQLLQAYMNIQNARYNDSFELIFDIDPQLERHKIMKLLLQPVVENGILHGLKNKRSGGRIELRAGLHEGRLRIDVADNGEGITPRRIAEIFNEAGEGQGHRHKFSGIGLRNIHDRLRLKYGEPFGLQLASTPGQGTTVSVTVPAEPGTEETSS</sequence>
<evidence type="ECO:0000256" key="6">
    <source>
        <dbReference type="ARBA" id="ARBA00022692"/>
    </source>
</evidence>
<name>A0ABV4USS5_9BACL</name>
<reference evidence="16 17" key="1">
    <citation type="submission" date="2024-09" db="EMBL/GenBank/DDBJ databases">
        <authorList>
            <person name="Makale K.P.P."/>
            <person name="Makhzoum A."/>
            <person name="Rantong G."/>
            <person name="Rahube T.O."/>
        </authorList>
    </citation>
    <scope>NUCLEOTIDE SEQUENCE [LARGE SCALE GENOMIC DNA]</scope>
    <source>
        <strain evidence="16 17">KM_D13</strain>
    </source>
</reference>
<keyword evidence="4" id="KW-1003">Cell membrane</keyword>
<dbReference type="Pfam" id="PF06580">
    <property type="entry name" value="His_kinase"/>
    <property type="match status" value="1"/>
</dbReference>
<dbReference type="InterPro" id="IPR005467">
    <property type="entry name" value="His_kinase_dom"/>
</dbReference>
<comment type="subcellular location">
    <subcellularLocation>
        <location evidence="2">Cell membrane</location>
        <topology evidence="2">Multi-pass membrane protein</topology>
    </subcellularLocation>
</comment>
<dbReference type="InterPro" id="IPR033479">
    <property type="entry name" value="dCache_1"/>
</dbReference>
<evidence type="ECO:0000256" key="11">
    <source>
        <dbReference type="ARBA" id="ARBA00023012"/>
    </source>
</evidence>
<evidence type="ECO:0000256" key="5">
    <source>
        <dbReference type="ARBA" id="ARBA00022679"/>
    </source>
</evidence>
<evidence type="ECO:0000256" key="13">
    <source>
        <dbReference type="SAM" id="MobiDB-lite"/>
    </source>
</evidence>
<dbReference type="PANTHER" id="PTHR34220:SF7">
    <property type="entry name" value="SENSOR HISTIDINE KINASE YPDA"/>
    <property type="match status" value="1"/>
</dbReference>
<evidence type="ECO:0000256" key="14">
    <source>
        <dbReference type="SAM" id="Phobius"/>
    </source>
</evidence>
<evidence type="ECO:0000256" key="7">
    <source>
        <dbReference type="ARBA" id="ARBA00022741"/>
    </source>
</evidence>
<evidence type="ECO:0000256" key="3">
    <source>
        <dbReference type="ARBA" id="ARBA00012438"/>
    </source>
</evidence>
<dbReference type="SMART" id="SM00387">
    <property type="entry name" value="HATPase_c"/>
    <property type="match status" value="1"/>
</dbReference>
<evidence type="ECO:0000313" key="17">
    <source>
        <dbReference type="Proteomes" id="UP001575622"/>
    </source>
</evidence>
<comment type="caution">
    <text evidence="16">The sequence shown here is derived from an EMBL/GenBank/DDBJ whole genome shotgun (WGS) entry which is preliminary data.</text>
</comment>
<dbReference type="Pfam" id="PF02743">
    <property type="entry name" value="dCache_1"/>
    <property type="match status" value="1"/>
</dbReference>
<keyword evidence="6 14" id="KW-0812">Transmembrane</keyword>
<keyword evidence="10 14" id="KW-1133">Transmembrane helix</keyword>
<feature type="transmembrane region" description="Helical" evidence="14">
    <location>
        <begin position="27"/>
        <end position="47"/>
    </location>
</feature>
<dbReference type="InterPro" id="IPR003594">
    <property type="entry name" value="HATPase_dom"/>
</dbReference>
<dbReference type="RefSeq" id="WP_373948186.1">
    <property type="nucleotide sequence ID" value="NZ_JBHDLN010000001.1"/>
</dbReference>
<evidence type="ECO:0000313" key="16">
    <source>
        <dbReference type="EMBL" id="MFB0840887.1"/>
    </source>
</evidence>
<proteinExistence type="predicted"/>
<dbReference type="Gene3D" id="3.30.565.10">
    <property type="entry name" value="Histidine kinase-like ATPase, C-terminal domain"/>
    <property type="match status" value="1"/>
</dbReference>
<dbReference type="Pfam" id="PF02518">
    <property type="entry name" value="HATPase_c"/>
    <property type="match status" value="1"/>
</dbReference>
<dbReference type="EC" id="2.7.13.3" evidence="3"/>
<evidence type="ECO:0000256" key="10">
    <source>
        <dbReference type="ARBA" id="ARBA00022989"/>
    </source>
</evidence>
<dbReference type="InterPro" id="IPR036890">
    <property type="entry name" value="HATPase_C_sf"/>
</dbReference>
<feature type="transmembrane region" description="Helical" evidence="14">
    <location>
        <begin position="347"/>
        <end position="368"/>
    </location>
</feature>
<feature type="region of interest" description="Disordered" evidence="13">
    <location>
        <begin position="618"/>
        <end position="640"/>
    </location>
</feature>
<evidence type="ECO:0000256" key="2">
    <source>
        <dbReference type="ARBA" id="ARBA00004651"/>
    </source>
</evidence>
<keyword evidence="9" id="KW-0067">ATP-binding</keyword>
<dbReference type="Gene3D" id="3.30.450.20">
    <property type="entry name" value="PAS domain"/>
    <property type="match status" value="2"/>
</dbReference>
<protein>
    <recommendedName>
        <fullName evidence="3">histidine kinase</fullName>
        <ecNumber evidence="3">2.7.13.3</ecNumber>
    </recommendedName>
</protein>
<evidence type="ECO:0000256" key="1">
    <source>
        <dbReference type="ARBA" id="ARBA00000085"/>
    </source>
</evidence>
<accession>A0ABV4USS5</accession>
<keyword evidence="17" id="KW-1185">Reference proteome</keyword>
<feature type="compositionally biased region" description="Polar residues" evidence="13">
    <location>
        <begin position="618"/>
        <end position="627"/>
    </location>
</feature>
<evidence type="ECO:0000256" key="4">
    <source>
        <dbReference type="ARBA" id="ARBA00022475"/>
    </source>
</evidence>
<dbReference type="EMBL" id="JBHDLN010000001">
    <property type="protein sequence ID" value="MFB0840887.1"/>
    <property type="molecule type" value="Genomic_DNA"/>
</dbReference>
<evidence type="ECO:0000256" key="9">
    <source>
        <dbReference type="ARBA" id="ARBA00022840"/>
    </source>
</evidence>
<dbReference type="CDD" id="cd18774">
    <property type="entry name" value="PDC2_HK_sensor"/>
    <property type="match status" value="1"/>
</dbReference>
<dbReference type="Proteomes" id="UP001575622">
    <property type="component" value="Unassembled WGS sequence"/>
</dbReference>
<dbReference type="PRINTS" id="PR00344">
    <property type="entry name" value="BCTRLSENSOR"/>
</dbReference>
<dbReference type="GO" id="GO:0004673">
    <property type="term" value="F:protein histidine kinase activity"/>
    <property type="evidence" value="ECO:0007669"/>
    <property type="project" value="UniProtKB-EC"/>
</dbReference>
<organism evidence="16 17">
    <name type="scientific">Paenibacillus oleatilyticus</name>
    <dbReference type="NCBI Taxonomy" id="2594886"/>
    <lineage>
        <taxon>Bacteria</taxon>
        <taxon>Bacillati</taxon>
        <taxon>Bacillota</taxon>
        <taxon>Bacilli</taxon>
        <taxon>Bacillales</taxon>
        <taxon>Paenibacillaceae</taxon>
        <taxon>Paenibacillus</taxon>
    </lineage>
</organism>
<dbReference type="InterPro" id="IPR010559">
    <property type="entry name" value="Sig_transdc_His_kin_internal"/>
</dbReference>
<keyword evidence="8 16" id="KW-0418">Kinase</keyword>
<gene>
    <name evidence="16" type="ORF">ACEU3E_01765</name>
</gene>
<feature type="domain" description="Histidine kinase" evidence="15">
    <location>
        <begin position="526"/>
        <end position="633"/>
    </location>
</feature>
<evidence type="ECO:0000256" key="8">
    <source>
        <dbReference type="ARBA" id="ARBA00022777"/>
    </source>
</evidence>
<dbReference type="SUPFAM" id="SSF55874">
    <property type="entry name" value="ATPase domain of HSP90 chaperone/DNA topoisomerase II/histidine kinase"/>
    <property type="match status" value="1"/>
</dbReference>
<keyword evidence="7" id="KW-0547">Nucleotide-binding</keyword>
<keyword evidence="5 16" id="KW-0808">Transferase</keyword>
<keyword evidence="12 14" id="KW-0472">Membrane</keyword>
<evidence type="ECO:0000256" key="12">
    <source>
        <dbReference type="ARBA" id="ARBA00023136"/>
    </source>
</evidence>
<evidence type="ECO:0000259" key="15">
    <source>
        <dbReference type="PROSITE" id="PS50109"/>
    </source>
</evidence>
<keyword evidence="11" id="KW-0902">Two-component regulatory system</keyword>
<dbReference type="InterPro" id="IPR004358">
    <property type="entry name" value="Sig_transdc_His_kin-like_C"/>
</dbReference>
<dbReference type="PROSITE" id="PS50109">
    <property type="entry name" value="HIS_KIN"/>
    <property type="match status" value="1"/>
</dbReference>